<evidence type="ECO:0000313" key="2">
    <source>
        <dbReference type="EMBL" id="QHT96527.1"/>
    </source>
</evidence>
<keyword evidence="1" id="KW-0175">Coiled coil</keyword>
<sequence length="309" mass="36354">MNNIFYNIDVSNNGNISNNDNVSPKIAVSTTKKCSNKNDVLNKLISQKKSYSSSDIISSDIISSDVEDSDNVIEVYEQSDNISDPLEYMRLTNLLHVNQNKINVLEDFQEENQILKNKINELEKRDDTDKKHINSLTSVNLQQLDPFQLLLTLYMILKEIKEKLKELTVNVGKYQYELELGTQDKDDLIFYKSIILDSKKYYTNAFRIREIKLIYDLNQIVKMFNDRKLPEVFDLNKNIISLLKTHYNKVSNEIENNNKKNTKPTWIKNNKLKYIENIKTEMNRIFLYHIDINSHFKSALIKEIRFYTS</sequence>
<name>A0A6C0IXE8_9ZZZZ</name>
<accession>A0A6C0IXE8</accession>
<dbReference type="AlphaFoldDB" id="A0A6C0IXE8"/>
<feature type="coiled-coil region" evidence="1">
    <location>
        <begin position="98"/>
        <end position="125"/>
    </location>
</feature>
<reference evidence="2" key="1">
    <citation type="journal article" date="2020" name="Nature">
        <title>Giant virus diversity and host interactions through global metagenomics.</title>
        <authorList>
            <person name="Schulz F."/>
            <person name="Roux S."/>
            <person name="Paez-Espino D."/>
            <person name="Jungbluth S."/>
            <person name="Walsh D.A."/>
            <person name="Denef V.J."/>
            <person name="McMahon K.D."/>
            <person name="Konstantinidis K.T."/>
            <person name="Eloe-Fadrosh E.A."/>
            <person name="Kyrpides N.C."/>
            <person name="Woyke T."/>
        </authorList>
    </citation>
    <scope>NUCLEOTIDE SEQUENCE</scope>
    <source>
        <strain evidence="2">GVMAG-M-3300024302-11</strain>
    </source>
</reference>
<organism evidence="2">
    <name type="scientific">viral metagenome</name>
    <dbReference type="NCBI Taxonomy" id="1070528"/>
    <lineage>
        <taxon>unclassified sequences</taxon>
        <taxon>metagenomes</taxon>
        <taxon>organismal metagenomes</taxon>
    </lineage>
</organism>
<dbReference type="EMBL" id="MN740258">
    <property type="protein sequence ID" value="QHT96527.1"/>
    <property type="molecule type" value="Genomic_DNA"/>
</dbReference>
<proteinExistence type="predicted"/>
<evidence type="ECO:0000256" key="1">
    <source>
        <dbReference type="SAM" id="Coils"/>
    </source>
</evidence>
<protein>
    <submittedName>
        <fullName evidence="2">Uncharacterized protein</fullName>
    </submittedName>
</protein>